<keyword evidence="2 4" id="KW-0689">Ribosomal protein</keyword>
<keyword evidence="3" id="KW-0687">Ribonucleoprotein</keyword>
<comment type="similarity">
    <text evidence="1">Belongs to the bacterial ribosomal protein bL34 family.</text>
</comment>
<accession>A0ABP0E845</accession>
<dbReference type="Proteomes" id="UP001497600">
    <property type="component" value="Chromosome B"/>
</dbReference>
<evidence type="ECO:0000256" key="2">
    <source>
        <dbReference type="ARBA" id="ARBA00022980"/>
    </source>
</evidence>
<name>A0ABP0E845_9ASCO</name>
<evidence type="ECO:0000256" key="3">
    <source>
        <dbReference type="ARBA" id="ARBA00023274"/>
    </source>
</evidence>
<dbReference type="GO" id="GO:0005840">
    <property type="term" value="C:ribosome"/>
    <property type="evidence" value="ECO:0007669"/>
    <property type="project" value="UniProtKB-KW"/>
</dbReference>
<evidence type="ECO:0000313" key="4">
    <source>
        <dbReference type="EMBL" id="CAK7897918.1"/>
    </source>
</evidence>
<dbReference type="PANTHER" id="PTHR14503:SF4">
    <property type="entry name" value="LARGE RIBOSOMAL SUBUNIT PROTEIN BL34M"/>
    <property type="match status" value="1"/>
</dbReference>
<reference evidence="4 5" key="1">
    <citation type="submission" date="2024-01" db="EMBL/GenBank/DDBJ databases">
        <authorList>
            <consortium name="Genoscope - CEA"/>
            <person name="William W."/>
        </authorList>
    </citation>
    <scope>NUCLEOTIDE SEQUENCE [LARGE SCALE GENOMIC DNA]</scope>
    <source>
        <strain evidence="4 5">29B2s-10</strain>
    </source>
</reference>
<dbReference type="Pfam" id="PF00468">
    <property type="entry name" value="Ribosomal_L34"/>
    <property type="match status" value="1"/>
</dbReference>
<dbReference type="PANTHER" id="PTHR14503">
    <property type="entry name" value="MITOCHONDRIAL RIBOSOMAL PROTEIN 34 FAMILY MEMBER"/>
    <property type="match status" value="1"/>
</dbReference>
<sequence>MWALSTGLRRSVASMTTTRSFSSLTRPTTITALRVSNLVSFNTSLQHAVHDQASVGVLSSVMGLMQRRFKSRGNTYQPNTLKRKRTFGFLARLRSKNGRKILARRRAKGRWYMSH</sequence>
<dbReference type="Gene3D" id="1.10.287.3980">
    <property type="match status" value="1"/>
</dbReference>
<dbReference type="EMBL" id="OZ004254">
    <property type="protein sequence ID" value="CAK7897918.1"/>
    <property type="molecule type" value="Genomic_DNA"/>
</dbReference>
<dbReference type="InterPro" id="IPR000271">
    <property type="entry name" value="Ribosomal_bL34"/>
</dbReference>
<dbReference type="HAMAP" id="MF_00391">
    <property type="entry name" value="Ribosomal_bL34"/>
    <property type="match status" value="1"/>
</dbReference>
<gene>
    <name evidence="4" type="ORF">CAAN4_B12024</name>
</gene>
<keyword evidence="5" id="KW-1185">Reference proteome</keyword>
<dbReference type="NCBIfam" id="TIGR01030">
    <property type="entry name" value="rpmH_bact"/>
    <property type="match status" value="1"/>
</dbReference>
<proteinExistence type="inferred from homology"/>
<protein>
    <submittedName>
        <fullName evidence="4">54S ribosomal protein L34, mitochondrial</fullName>
    </submittedName>
</protein>
<evidence type="ECO:0000313" key="5">
    <source>
        <dbReference type="Proteomes" id="UP001497600"/>
    </source>
</evidence>
<evidence type="ECO:0000256" key="1">
    <source>
        <dbReference type="ARBA" id="ARBA00010111"/>
    </source>
</evidence>
<organism evidence="4 5">
    <name type="scientific">[Candida] anglica</name>
    <dbReference type="NCBI Taxonomy" id="148631"/>
    <lineage>
        <taxon>Eukaryota</taxon>
        <taxon>Fungi</taxon>
        <taxon>Dikarya</taxon>
        <taxon>Ascomycota</taxon>
        <taxon>Saccharomycotina</taxon>
        <taxon>Pichiomycetes</taxon>
        <taxon>Debaryomycetaceae</taxon>
        <taxon>Kurtzmaniella</taxon>
    </lineage>
</organism>